<feature type="transmembrane region" description="Helical" evidence="1">
    <location>
        <begin position="58"/>
        <end position="76"/>
    </location>
</feature>
<dbReference type="EMBL" id="PFQB01000019">
    <property type="protein sequence ID" value="PJA15404.1"/>
    <property type="molecule type" value="Genomic_DNA"/>
</dbReference>
<reference evidence="3" key="1">
    <citation type="submission" date="2017-09" db="EMBL/GenBank/DDBJ databases">
        <title>Depth-based differentiation of microbial function through sediment-hosted aquifers and enrichment of novel symbionts in the deep terrestrial subsurface.</title>
        <authorList>
            <person name="Probst A.J."/>
            <person name="Ladd B."/>
            <person name="Jarett J.K."/>
            <person name="Geller-Mcgrath D.E."/>
            <person name="Sieber C.M.K."/>
            <person name="Emerson J.B."/>
            <person name="Anantharaman K."/>
            <person name="Thomas B.C."/>
            <person name="Malmstrom R."/>
            <person name="Stieglmeier M."/>
            <person name="Klingl A."/>
            <person name="Woyke T."/>
            <person name="Ryan C.M."/>
            <person name="Banfield J.F."/>
        </authorList>
    </citation>
    <scope>NUCLEOTIDE SEQUENCE [LARGE SCALE GENOMIC DNA]</scope>
</reference>
<keyword evidence="1" id="KW-1133">Transmembrane helix</keyword>
<accession>A0A2M7W359</accession>
<feature type="transmembrane region" description="Helical" evidence="1">
    <location>
        <begin position="97"/>
        <end position="114"/>
    </location>
</feature>
<name>A0A2M7W359_9BACT</name>
<proteinExistence type="predicted"/>
<sequence length="156" mass="17020">MPKVSKKVSAKRKVAVVRSRKVARVSSDAGSKQMMLAAIVVVSTCIFAPLMWLVFRSVWVLFVIPAVASLVTAFMFKEVTGTVMSEEFRKETTTITAVFAVVLAVLSSLNLPAIGLDGRPDNVLPIFMIIYMSVWAIVAVLVTVYLPLGVTVDKKK</sequence>
<feature type="transmembrane region" description="Helical" evidence="1">
    <location>
        <begin position="34"/>
        <end position="52"/>
    </location>
</feature>
<evidence type="ECO:0000256" key="1">
    <source>
        <dbReference type="SAM" id="Phobius"/>
    </source>
</evidence>
<dbReference type="Proteomes" id="UP000228952">
    <property type="component" value="Unassembled WGS sequence"/>
</dbReference>
<comment type="caution">
    <text evidence="2">The sequence shown here is derived from an EMBL/GenBank/DDBJ whole genome shotgun (WGS) entry which is preliminary data.</text>
</comment>
<protein>
    <submittedName>
        <fullName evidence="2">Uncharacterized protein</fullName>
    </submittedName>
</protein>
<keyword evidence="1" id="KW-0472">Membrane</keyword>
<organism evidence="2 3">
    <name type="scientific">Candidatus Dojkabacteria bacterium CG_4_10_14_0_2_um_filter_Dojkabacteria_WS6_41_15</name>
    <dbReference type="NCBI Taxonomy" id="2014249"/>
    <lineage>
        <taxon>Bacteria</taxon>
        <taxon>Candidatus Dojkabacteria</taxon>
    </lineage>
</organism>
<evidence type="ECO:0000313" key="2">
    <source>
        <dbReference type="EMBL" id="PJA15404.1"/>
    </source>
</evidence>
<evidence type="ECO:0000313" key="3">
    <source>
        <dbReference type="Proteomes" id="UP000228952"/>
    </source>
</evidence>
<keyword evidence="1" id="KW-0812">Transmembrane</keyword>
<dbReference type="AlphaFoldDB" id="A0A2M7W359"/>
<gene>
    <name evidence="2" type="ORF">COX64_00830</name>
</gene>
<feature type="transmembrane region" description="Helical" evidence="1">
    <location>
        <begin position="126"/>
        <end position="148"/>
    </location>
</feature>